<comment type="caution">
    <text evidence="2">The sequence shown here is derived from an EMBL/GenBank/DDBJ whole genome shotgun (WGS) entry which is preliminary data.</text>
</comment>
<dbReference type="InterPro" id="IPR013783">
    <property type="entry name" value="Ig-like_fold"/>
</dbReference>
<keyword evidence="1" id="KW-0732">Signal</keyword>
<evidence type="ECO:0000313" key="2">
    <source>
        <dbReference type="EMBL" id="GLC26342.1"/>
    </source>
</evidence>
<dbReference type="RefSeq" id="WP_284350798.1">
    <property type="nucleotide sequence ID" value="NZ_BRXS01000004.1"/>
</dbReference>
<dbReference type="AlphaFoldDB" id="A0AA37Q9S5"/>
<gene>
    <name evidence="2" type="ORF">rosag_28550</name>
</gene>
<proteinExistence type="predicted"/>
<organism evidence="2 3">
    <name type="scientific">Roseisolibacter agri</name>
    <dbReference type="NCBI Taxonomy" id="2014610"/>
    <lineage>
        <taxon>Bacteria</taxon>
        <taxon>Pseudomonadati</taxon>
        <taxon>Gemmatimonadota</taxon>
        <taxon>Gemmatimonadia</taxon>
        <taxon>Gemmatimonadales</taxon>
        <taxon>Gemmatimonadaceae</taxon>
        <taxon>Roseisolibacter</taxon>
    </lineage>
</organism>
<feature type="signal peptide" evidence="1">
    <location>
        <begin position="1"/>
        <end position="39"/>
    </location>
</feature>
<dbReference type="InterPro" id="IPR006311">
    <property type="entry name" value="TAT_signal"/>
</dbReference>
<evidence type="ECO:0000313" key="3">
    <source>
        <dbReference type="Proteomes" id="UP001161325"/>
    </source>
</evidence>
<dbReference type="EMBL" id="BRXS01000004">
    <property type="protein sequence ID" value="GLC26342.1"/>
    <property type="molecule type" value="Genomic_DNA"/>
</dbReference>
<feature type="chain" id="PRO_5041223170" description="FlgD Ig-like domain-containing protein" evidence="1">
    <location>
        <begin position="40"/>
        <end position="362"/>
    </location>
</feature>
<evidence type="ECO:0008006" key="4">
    <source>
        <dbReference type="Google" id="ProtNLM"/>
    </source>
</evidence>
<dbReference type="Gene3D" id="2.60.40.10">
    <property type="entry name" value="Immunoglobulins"/>
    <property type="match status" value="1"/>
</dbReference>
<dbReference type="Proteomes" id="UP001161325">
    <property type="component" value="Unassembled WGS sequence"/>
</dbReference>
<dbReference type="Gene3D" id="2.60.40.4070">
    <property type="match status" value="1"/>
</dbReference>
<protein>
    <recommendedName>
        <fullName evidence="4">FlgD Ig-like domain-containing protein</fullName>
    </recommendedName>
</protein>
<sequence>MHRTFARERRRSLRLAVVARALFALAAAALLVPAGVARAQSQSVQVVPPAAGGDSLQTVTPTFLLQAVATGPGPLRFRFELDTTPRFTRPLLDTLITTGDSTISVRPTRAIDGGVRIWWRATVINPAGLATSSPIGGPRRVPRWVTPLEPSGFAGTIVYTRRPRFVWSSPQVAEPPGPWEYQIDVSNFGVGVVSRSTRDTVFQVPEGAELETNAGYTWTVTARLPRTGQSFSITPGTFTVLDSLVVPTATIVYQNFPNPFPNAARDATCIWVDIAQPTRVSLDVWTLRGVRVRRLLPNAALGELLAPRRYGREVPGSGRGCDPAFEWDGRDDRGETVPAGVYLLRFRAQGVETVKKVVFRGR</sequence>
<accession>A0AA37Q9S5</accession>
<reference evidence="2" key="1">
    <citation type="submission" date="2022-08" db="EMBL/GenBank/DDBJ databases">
        <title>Draft genome sequencing of Roseisolibacter agri AW1220.</title>
        <authorList>
            <person name="Tobiishi Y."/>
            <person name="Tonouchi A."/>
        </authorList>
    </citation>
    <scope>NUCLEOTIDE SEQUENCE</scope>
    <source>
        <strain evidence="2">AW1220</strain>
    </source>
</reference>
<evidence type="ECO:0000256" key="1">
    <source>
        <dbReference type="SAM" id="SignalP"/>
    </source>
</evidence>
<name>A0AA37Q9S5_9BACT</name>
<dbReference type="PROSITE" id="PS51318">
    <property type="entry name" value="TAT"/>
    <property type="match status" value="1"/>
</dbReference>
<keyword evidence="3" id="KW-1185">Reference proteome</keyword>